<dbReference type="InterPro" id="IPR001251">
    <property type="entry name" value="CRAL-TRIO_dom"/>
</dbReference>
<dbReference type="InterPro" id="IPR036865">
    <property type="entry name" value="CRAL-TRIO_dom_sf"/>
</dbReference>
<evidence type="ECO:0000313" key="3">
    <source>
        <dbReference type="Proteomes" id="UP001516400"/>
    </source>
</evidence>
<feature type="domain" description="CRAL-TRIO" evidence="1">
    <location>
        <begin position="82"/>
        <end position="244"/>
    </location>
</feature>
<sequence>MSQLADVNNEYQKDSKLKKEDIDSLRVWAEKQPHLPKISELQYILFLQSCYYSNEQAKSAIENYFTVRSMCKDIFANGNPKDHALQMAIDVGLVHILPKLTPRNHKVVFMRLMETSPDRYIYLDQVRMFDMIITLAMHMDGTNEGMDMVFDMDGSVFGHLLKFNPSVAKKYLYYLQEGLPIRLRSIHIINAQSWIDKMLGLIKPLMKKELYDMINIHTTMDTFYKIVPQEMLPKEYGGSEDSTEVLLEKGRSTLEKNEEFFKMQEKQVTDESKRVEKAKDYNKIFGLEGTFKKLEVD</sequence>
<dbReference type="CDD" id="cd00170">
    <property type="entry name" value="SEC14"/>
    <property type="match status" value="1"/>
</dbReference>
<organism evidence="2 3">
    <name type="scientific">Cryptolaemus montrouzieri</name>
    <dbReference type="NCBI Taxonomy" id="559131"/>
    <lineage>
        <taxon>Eukaryota</taxon>
        <taxon>Metazoa</taxon>
        <taxon>Ecdysozoa</taxon>
        <taxon>Arthropoda</taxon>
        <taxon>Hexapoda</taxon>
        <taxon>Insecta</taxon>
        <taxon>Pterygota</taxon>
        <taxon>Neoptera</taxon>
        <taxon>Endopterygota</taxon>
        <taxon>Coleoptera</taxon>
        <taxon>Polyphaga</taxon>
        <taxon>Cucujiformia</taxon>
        <taxon>Coccinelloidea</taxon>
        <taxon>Coccinellidae</taxon>
        <taxon>Scymninae</taxon>
        <taxon>Scymnini</taxon>
        <taxon>Cryptolaemus</taxon>
    </lineage>
</organism>
<evidence type="ECO:0000313" key="2">
    <source>
        <dbReference type="EMBL" id="KAL3271231.1"/>
    </source>
</evidence>
<protein>
    <recommendedName>
        <fullName evidence="1">CRAL-TRIO domain-containing protein</fullName>
    </recommendedName>
</protein>
<dbReference type="InterPro" id="IPR036273">
    <property type="entry name" value="CRAL/TRIO_N_dom_sf"/>
</dbReference>
<dbReference type="PROSITE" id="PS50191">
    <property type="entry name" value="CRAL_TRIO"/>
    <property type="match status" value="1"/>
</dbReference>
<dbReference type="SMART" id="SM00516">
    <property type="entry name" value="SEC14"/>
    <property type="match status" value="1"/>
</dbReference>
<dbReference type="EMBL" id="JABFTP020000042">
    <property type="protein sequence ID" value="KAL3271231.1"/>
    <property type="molecule type" value="Genomic_DNA"/>
</dbReference>
<dbReference type="PANTHER" id="PTHR10174:SF213">
    <property type="entry name" value="CRAL-TRIO DOMAIN-CONTAINING PROTEIN"/>
    <property type="match status" value="1"/>
</dbReference>
<dbReference type="Gene3D" id="3.40.525.10">
    <property type="entry name" value="CRAL-TRIO lipid binding domain"/>
    <property type="match status" value="1"/>
</dbReference>
<comment type="caution">
    <text evidence="2">The sequence shown here is derived from an EMBL/GenBank/DDBJ whole genome shotgun (WGS) entry which is preliminary data.</text>
</comment>
<dbReference type="Pfam" id="PF00650">
    <property type="entry name" value="CRAL_TRIO"/>
    <property type="match status" value="1"/>
</dbReference>
<accession>A0ABD2MXX9</accession>
<dbReference type="PANTHER" id="PTHR10174">
    <property type="entry name" value="ALPHA-TOCOPHEROL TRANSFER PROTEIN-RELATED"/>
    <property type="match status" value="1"/>
</dbReference>
<dbReference type="SUPFAM" id="SSF52087">
    <property type="entry name" value="CRAL/TRIO domain"/>
    <property type="match status" value="1"/>
</dbReference>
<dbReference type="Proteomes" id="UP001516400">
    <property type="component" value="Unassembled WGS sequence"/>
</dbReference>
<dbReference type="PRINTS" id="PR00180">
    <property type="entry name" value="CRETINALDHBP"/>
</dbReference>
<evidence type="ECO:0000259" key="1">
    <source>
        <dbReference type="PROSITE" id="PS50191"/>
    </source>
</evidence>
<dbReference type="SUPFAM" id="SSF46938">
    <property type="entry name" value="CRAL/TRIO N-terminal domain"/>
    <property type="match status" value="1"/>
</dbReference>
<proteinExistence type="predicted"/>
<name>A0ABD2MXX9_9CUCU</name>
<dbReference type="AlphaFoldDB" id="A0ABD2MXX9"/>
<reference evidence="2 3" key="1">
    <citation type="journal article" date="2021" name="BMC Biol.">
        <title>Horizontally acquired antibacterial genes associated with adaptive radiation of ladybird beetles.</title>
        <authorList>
            <person name="Li H.S."/>
            <person name="Tang X.F."/>
            <person name="Huang Y.H."/>
            <person name="Xu Z.Y."/>
            <person name="Chen M.L."/>
            <person name="Du X.Y."/>
            <person name="Qiu B.Y."/>
            <person name="Chen P.T."/>
            <person name="Zhang W."/>
            <person name="Slipinski A."/>
            <person name="Escalona H.E."/>
            <person name="Waterhouse R.M."/>
            <person name="Zwick A."/>
            <person name="Pang H."/>
        </authorList>
    </citation>
    <scope>NUCLEOTIDE SEQUENCE [LARGE SCALE GENOMIC DNA]</scope>
    <source>
        <strain evidence="2">SYSU2018</strain>
    </source>
</reference>
<keyword evidence="3" id="KW-1185">Reference proteome</keyword>
<gene>
    <name evidence="2" type="ORF">HHI36_021725</name>
</gene>